<dbReference type="PANTHER" id="PTHR41151">
    <property type="entry name" value="PARTNER OF BURSICON"/>
    <property type="match status" value="1"/>
</dbReference>
<dbReference type="AlphaFoldDB" id="A0A6P7SVC1"/>
<dbReference type="GO" id="GO:0007186">
    <property type="term" value="P:G protein-coupled receptor signaling pathway"/>
    <property type="evidence" value="ECO:0007669"/>
    <property type="project" value="TreeGrafter"/>
</dbReference>
<protein>
    <submittedName>
        <fullName evidence="2">Partner of bursicon-like</fullName>
    </submittedName>
</protein>
<accession>A0A6P7SVC1</accession>
<dbReference type="PANTHER" id="PTHR41151:SF1">
    <property type="entry name" value="PARTNER OF BURSICON"/>
    <property type="match status" value="1"/>
</dbReference>
<keyword evidence="1" id="KW-1185">Reference proteome</keyword>
<dbReference type="GO" id="GO:0005184">
    <property type="term" value="F:neuropeptide hormone activity"/>
    <property type="evidence" value="ECO:0007669"/>
    <property type="project" value="InterPro"/>
</dbReference>
<evidence type="ECO:0000313" key="1">
    <source>
        <dbReference type="Proteomes" id="UP000515154"/>
    </source>
</evidence>
<proteinExistence type="predicted"/>
<dbReference type="InterPro" id="IPR034441">
    <property type="entry name" value="Bursicon_suB"/>
</dbReference>
<name>A0A6P7SVC1_9MOLL</name>
<reference evidence="2" key="1">
    <citation type="submission" date="2025-08" db="UniProtKB">
        <authorList>
            <consortium name="RefSeq"/>
        </authorList>
    </citation>
    <scope>IDENTIFICATION</scope>
</reference>
<organism evidence="1 2">
    <name type="scientific">Octopus sinensis</name>
    <name type="common">East Asian common octopus</name>
    <dbReference type="NCBI Taxonomy" id="2607531"/>
    <lineage>
        <taxon>Eukaryota</taxon>
        <taxon>Metazoa</taxon>
        <taxon>Spiralia</taxon>
        <taxon>Lophotrochozoa</taxon>
        <taxon>Mollusca</taxon>
        <taxon>Cephalopoda</taxon>
        <taxon>Coleoidea</taxon>
        <taxon>Octopodiformes</taxon>
        <taxon>Octopoda</taxon>
        <taxon>Incirrata</taxon>
        <taxon>Octopodidae</taxon>
        <taxon>Octopus</taxon>
    </lineage>
</organism>
<dbReference type="RefSeq" id="XP_029642212.1">
    <property type="nucleotide sequence ID" value="XM_029786352.2"/>
</dbReference>
<dbReference type="KEGG" id="osn:115216781"/>
<dbReference type="GO" id="GO:0001664">
    <property type="term" value="F:G protein-coupled receptor binding"/>
    <property type="evidence" value="ECO:0007669"/>
    <property type="project" value="InterPro"/>
</dbReference>
<dbReference type="Proteomes" id="UP000515154">
    <property type="component" value="Linkage group LG10"/>
</dbReference>
<evidence type="ECO:0000313" key="2">
    <source>
        <dbReference type="RefSeq" id="XP_029642212.1"/>
    </source>
</evidence>
<gene>
    <name evidence="2" type="primary">LOC115216781</name>
</gene>
<dbReference type="GO" id="GO:0031395">
    <property type="term" value="C:bursicon neuropeptide hormone complex"/>
    <property type="evidence" value="ECO:0007669"/>
    <property type="project" value="InterPro"/>
</dbReference>
<sequence>MHILSSLLVLLASLHHISSQDCQTLRSEINVNKYVNTVYRGRHVEVRCTGRLALNKCEGTCWSYESPSVTDPRGFKKKCNCCREKKLVSRNIVLDECYDSVTGTYLHGLYPTISIKEPIQCVCRECASFI</sequence>